<feature type="transmembrane region" description="Helical" evidence="1">
    <location>
        <begin position="46"/>
        <end position="65"/>
    </location>
</feature>
<dbReference type="Pfam" id="PF20176">
    <property type="entry name" value="DUF6541"/>
    <property type="match status" value="1"/>
</dbReference>
<feature type="transmembrane region" description="Helical" evidence="1">
    <location>
        <begin position="235"/>
        <end position="253"/>
    </location>
</feature>
<dbReference type="EMBL" id="CAFBND010000003">
    <property type="protein sequence ID" value="CAB4925805.1"/>
    <property type="molecule type" value="Genomic_DNA"/>
</dbReference>
<feature type="transmembrane region" description="Helical" evidence="1">
    <location>
        <begin position="481"/>
        <end position="500"/>
    </location>
</feature>
<feature type="transmembrane region" description="Helical" evidence="1">
    <location>
        <begin position="117"/>
        <end position="136"/>
    </location>
</feature>
<organism evidence="2">
    <name type="scientific">freshwater metagenome</name>
    <dbReference type="NCBI Taxonomy" id="449393"/>
    <lineage>
        <taxon>unclassified sequences</taxon>
        <taxon>metagenomes</taxon>
        <taxon>ecological metagenomes</taxon>
    </lineage>
</organism>
<protein>
    <submittedName>
        <fullName evidence="2">Unannotated protein</fullName>
    </submittedName>
</protein>
<reference evidence="2" key="1">
    <citation type="submission" date="2020-05" db="EMBL/GenBank/DDBJ databases">
        <authorList>
            <person name="Chiriac C."/>
            <person name="Salcher M."/>
            <person name="Ghai R."/>
            <person name="Kavagutti S V."/>
        </authorList>
    </citation>
    <scope>NUCLEOTIDE SEQUENCE</scope>
</reference>
<dbReference type="InterPro" id="IPR046671">
    <property type="entry name" value="DUF6541"/>
</dbReference>
<feature type="transmembrane region" description="Helical" evidence="1">
    <location>
        <begin position="416"/>
        <end position="444"/>
    </location>
</feature>
<proteinExistence type="predicted"/>
<name>A0A6J7I4Q9_9ZZZZ</name>
<feature type="transmembrane region" description="Helical" evidence="1">
    <location>
        <begin position="325"/>
        <end position="349"/>
    </location>
</feature>
<feature type="transmembrane region" description="Helical" evidence="1">
    <location>
        <begin position="385"/>
        <end position="404"/>
    </location>
</feature>
<feature type="transmembrane region" description="Helical" evidence="1">
    <location>
        <begin position="71"/>
        <end position="90"/>
    </location>
</feature>
<gene>
    <name evidence="2" type="ORF">UFOPK3752_00119</name>
</gene>
<dbReference type="AlphaFoldDB" id="A0A6J7I4Q9"/>
<keyword evidence="1" id="KW-1133">Transmembrane helix</keyword>
<feature type="transmembrane region" description="Helical" evidence="1">
    <location>
        <begin position="450"/>
        <end position="472"/>
    </location>
</feature>
<keyword evidence="1" id="KW-0472">Membrane</keyword>
<feature type="transmembrane region" description="Helical" evidence="1">
    <location>
        <begin position="12"/>
        <end position="34"/>
    </location>
</feature>
<evidence type="ECO:0000313" key="2">
    <source>
        <dbReference type="EMBL" id="CAB4925805.1"/>
    </source>
</evidence>
<accession>A0A6J7I4Q9</accession>
<keyword evidence="1" id="KW-0812">Transmembrane</keyword>
<sequence length="643" mass="65890">MTWTGEPTASSFALAAVLWAVLATGPGWLVVTALDPRRPALDRAAIAPLVSIAIAFAVPSWLGVFGVPRPAVWAVPALAVSSLAAAGVMLRRSRARTYSGTAATPWRVRLERSRPTIVWVGLALGLALGLWILAIATSRPGFSLVVPNSDGNSHGLFVARILLTGSVDPRDIAVLDAASPGGTGLFYPLGLHVLGASIGSLTTVASALLIPLTVLGSAWGVIGAVAITRRFASPSAAHMAGFAAAALVPWVPFGQVDWGPVPMVAALSLVPAAVLAVIDVRPKAGLLVPGLALAGLLAVHTTEALVVAVLVGLTLLRGRATSAEVVWRAILAGILALAVVGPLTVGLLAGGASRPADPSRHVTWIDALGLGILRPFFTASETSGATLSAMAVASLVVLVVAIVGGARAWRVPLGRAVVLVVLATSALGIACDIAAPGLLAAPWYGNGDRLAAQAAALLPCLVGVGVISLWAASRRARRRRIVTAGVAGIVGVVMAAQAVVTANGSISQWSVVTPADRAAFAWLASHVRPGERVLNDHRDGSVWAYASSGGVVVPVFGAKPGGGFENDPAFADRLLLRSSVAKIATDEAVREAARTWSVRYVLVGERTVGDSPRLIDADSLPDAAGLREVFRSGDARVYEITAR</sequence>
<feature type="transmembrane region" description="Helical" evidence="1">
    <location>
        <begin position="204"/>
        <end position="228"/>
    </location>
</feature>
<evidence type="ECO:0000256" key="1">
    <source>
        <dbReference type="SAM" id="Phobius"/>
    </source>
</evidence>
<feature type="transmembrane region" description="Helical" evidence="1">
    <location>
        <begin position="290"/>
        <end position="313"/>
    </location>
</feature>